<accession>A0A2Z2MEJ8</accession>
<dbReference type="GeneID" id="33331883"/>
<protein>
    <submittedName>
        <fullName evidence="1">GTP-binding protein</fullName>
    </submittedName>
</protein>
<sequence length="104" mass="11695">MSKRVKLGHHFYHVVTLEDLKSGKMRGKNVVFEGIIQDKPVVEFLPMELPSYRTTFSVDGIRVEFSGSPCIKRGDRVKVYGRFLAGDLIATAIETDGAIYMAEE</sequence>
<dbReference type="RefSeq" id="WP_088885216.1">
    <property type="nucleotide sequence ID" value="NZ_CP014855.1"/>
</dbReference>
<dbReference type="EMBL" id="CP014855">
    <property type="protein sequence ID" value="ASJ00881.1"/>
    <property type="molecule type" value="Genomic_DNA"/>
</dbReference>
<evidence type="ECO:0000313" key="1">
    <source>
        <dbReference type="EMBL" id="ASJ00881.1"/>
    </source>
</evidence>
<name>A0A2Z2MEJ8_THEGO</name>
<dbReference type="KEGG" id="tgg:A3K92_04990"/>
<keyword evidence="2" id="KW-1185">Reference proteome</keyword>
<gene>
    <name evidence="1" type="ORF">A3K92_04990</name>
</gene>
<organism evidence="1 2">
    <name type="scientific">Thermococcus gorgonarius</name>
    <dbReference type="NCBI Taxonomy" id="71997"/>
    <lineage>
        <taxon>Archaea</taxon>
        <taxon>Methanobacteriati</taxon>
        <taxon>Methanobacteriota</taxon>
        <taxon>Thermococci</taxon>
        <taxon>Thermococcales</taxon>
        <taxon>Thermococcaceae</taxon>
        <taxon>Thermococcus</taxon>
    </lineage>
</organism>
<dbReference type="AlphaFoldDB" id="A0A2Z2MEJ8"/>
<dbReference type="Proteomes" id="UP000250134">
    <property type="component" value="Chromosome"/>
</dbReference>
<dbReference type="OrthoDB" id="84940at2157"/>
<reference evidence="1 2" key="1">
    <citation type="submission" date="2016-03" db="EMBL/GenBank/DDBJ databases">
        <title>Complete genome sequence of Thermococcus gorgonarius.</title>
        <authorList>
            <person name="Oger P.M."/>
        </authorList>
    </citation>
    <scope>NUCLEOTIDE SEQUENCE [LARGE SCALE GENOMIC DNA]</scope>
    <source>
        <strain evidence="1 2">W-12</strain>
    </source>
</reference>
<proteinExistence type="predicted"/>
<evidence type="ECO:0000313" key="2">
    <source>
        <dbReference type="Proteomes" id="UP000250134"/>
    </source>
</evidence>